<proteinExistence type="inferred from homology"/>
<dbReference type="KEGG" id="tcm:HL41_01110"/>
<dbReference type="CDD" id="cd00635">
    <property type="entry name" value="PLPDE_III_YBL036c_like"/>
    <property type="match status" value="1"/>
</dbReference>
<evidence type="ECO:0000256" key="2">
    <source>
        <dbReference type="HAMAP-Rule" id="MF_02087"/>
    </source>
</evidence>
<reference evidence="6 7" key="1">
    <citation type="journal article" date="2015" name="Genome Announc.">
        <title>Genome Sequence of a Sulfate-Reducing Thermophilic Bacterium, Thermodesulfobacterium commune DSM 2178T (Phylum Thermodesulfobacteria).</title>
        <authorList>
            <person name="Bhatnagar S."/>
            <person name="Badger J.H."/>
            <person name="Madupu R."/>
            <person name="Khouri H.M."/>
            <person name="O'Connor E.M."/>
            <person name="Robb F.T."/>
            <person name="Ward N.L."/>
            <person name="Eisen J.A."/>
        </authorList>
    </citation>
    <scope>NUCLEOTIDE SEQUENCE [LARGE SCALE GENOMIC DNA]</scope>
    <source>
        <strain evidence="6 7">DSM 2178</strain>
    </source>
</reference>
<dbReference type="PaxDb" id="289377-HL41_01110"/>
<dbReference type="AlphaFoldDB" id="A0A075WT05"/>
<sequence length="235" mass="26966">MQSLKEVLKRNYAILLDNLQKACLKAGRSMDSIRVLGASKGQSPEKIKIAYELGIKLFGENYVQEGEKKIKELSFLNIEWHFIGRLQTNKVKKALNLFSVLQTLDRYDLAKEIQKQAEKLNKSVPVLIEINIGEEPTKAGITKGEIEDFLEKISNFNRIKIIGLMCLPPYKENPEEVRPYFVEMRKLFERLKPYLGSEFRELSMGTSHDYTVAVEEGATIIRIGEALFGKRERNP</sequence>
<dbReference type="InterPro" id="IPR001608">
    <property type="entry name" value="Ala_racemase_N"/>
</dbReference>
<organism evidence="6 7">
    <name type="scientific">Thermodesulfobacterium commune DSM 2178</name>
    <dbReference type="NCBI Taxonomy" id="289377"/>
    <lineage>
        <taxon>Bacteria</taxon>
        <taxon>Pseudomonadati</taxon>
        <taxon>Thermodesulfobacteriota</taxon>
        <taxon>Thermodesulfobacteria</taxon>
        <taxon>Thermodesulfobacteriales</taxon>
        <taxon>Thermodesulfobacteriaceae</taxon>
        <taxon>Thermodesulfobacterium</taxon>
    </lineage>
</organism>
<name>A0A075WT05_9BACT</name>
<keyword evidence="7" id="KW-1185">Reference proteome</keyword>
<accession>A0A075WT05</accession>
<dbReference type="eggNOG" id="COG0325">
    <property type="taxonomic scope" value="Bacteria"/>
</dbReference>
<evidence type="ECO:0000256" key="3">
    <source>
        <dbReference type="PIRSR" id="PIRSR004848-1"/>
    </source>
</evidence>
<comment type="cofactor">
    <cofactor evidence="3">
        <name>pyridoxal 5'-phosphate</name>
        <dbReference type="ChEBI" id="CHEBI:597326"/>
    </cofactor>
</comment>
<feature type="domain" description="Alanine racemase N-terminal" evidence="5">
    <location>
        <begin position="47"/>
        <end position="230"/>
    </location>
</feature>
<dbReference type="SUPFAM" id="SSF51419">
    <property type="entry name" value="PLP-binding barrel"/>
    <property type="match status" value="1"/>
</dbReference>
<dbReference type="InterPro" id="IPR011078">
    <property type="entry name" value="PyrdxlP_homeostasis"/>
</dbReference>
<gene>
    <name evidence="6" type="ORF">HL41_01110</name>
</gene>
<evidence type="ECO:0000313" key="7">
    <source>
        <dbReference type="Proteomes" id="UP000028481"/>
    </source>
</evidence>
<protein>
    <recommendedName>
        <fullName evidence="2">Pyridoxal phosphate homeostasis protein</fullName>
        <shortName evidence="2">PLP homeostasis protein</shortName>
    </recommendedName>
</protein>
<evidence type="ECO:0000313" key="6">
    <source>
        <dbReference type="EMBL" id="AIH03538.1"/>
    </source>
</evidence>
<dbReference type="FunFam" id="3.20.20.10:FF:000018">
    <property type="entry name" value="Pyridoxal phosphate homeostasis protein"/>
    <property type="match status" value="1"/>
</dbReference>
<dbReference type="HAMAP" id="MF_02087">
    <property type="entry name" value="PLP_homeostasis"/>
    <property type="match status" value="1"/>
</dbReference>
<keyword evidence="1 2" id="KW-0663">Pyridoxal phosphate</keyword>
<dbReference type="OrthoDB" id="9804072at2"/>
<dbReference type="Pfam" id="PF01168">
    <property type="entry name" value="Ala_racemase_N"/>
    <property type="match status" value="1"/>
</dbReference>
<dbReference type="PANTHER" id="PTHR10146">
    <property type="entry name" value="PROLINE SYNTHETASE CO-TRANSCRIBED BACTERIAL HOMOLOG PROTEIN"/>
    <property type="match status" value="1"/>
</dbReference>
<dbReference type="PANTHER" id="PTHR10146:SF14">
    <property type="entry name" value="PYRIDOXAL PHOSPHATE HOMEOSTASIS PROTEIN"/>
    <property type="match status" value="1"/>
</dbReference>
<dbReference type="RefSeq" id="WP_038063377.1">
    <property type="nucleotide sequence ID" value="NZ_CP008796.1"/>
</dbReference>
<evidence type="ECO:0000259" key="5">
    <source>
        <dbReference type="Pfam" id="PF01168"/>
    </source>
</evidence>
<dbReference type="EMBL" id="CP008796">
    <property type="protein sequence ID" value="AIH03538.1"/>
    <property type="molecule type" value="Genomic_DNA"/>
</dbReference>
<dbReference type="NCBIfam" id="TIGR00044">
    <property type="entry name" value="YggS family pyridoxal phosphate-dependent enzyme"/>
    <property type="match status" value="1"/>
</dbReference>
<dbReference type="InterPro" id="IPR029066">
    <property type="entry name" value="PLP-binding_barrel"/>
</dbReference>
<dbReference type="Gene3D" id="3.20.20.10">
    <property type="entry name" value="Alanine racemase"/>
    <property type="match status" value="1"/>
</dbReference>
<dbReference type="PIRSF" id="PIRSF004848">
    <property type="entry name" value="YBL036c_PLPDEIII"/>
    <property type="match status" value="1"/>
</dbReference>
<evidence type="ECO:0000256" key="1">
    <source>
        <dbReference type="ARBA" id="ARBA00022898"/>
    </source>
</evidence>
<evidence type="ECO:0000256" key="4">
    <source>
        <dbReference type="RuleBase" id="RU004514"/>
    </source>
</evidence>
<feature type="modified residue" description="N6-(pyridoxal phosphate)lysine" evidence="2 3">
    <location>
        <position position="40"/>
    </location>
</feature>
<dbReference type="Proteomes" id="UP000028481">
    <property type="component" value="Chromosome"/>
</dbReference>
<dbReference type="GO" id="GO:0030170">
    <property type="term" value="F:pyridoxal phosphate binding"/>
    <property type="evidence" value="ECO:0007669"/>
    <property type="project" value="UniProtKB-UniRule"/>
</dbReference>
<dbReference type="STRING" id="289377.HL41_01110"/>
<comment type="similarity">
    <text evidence="2 4">Belongs to the pyridoxal phosphate-binding protein YggS/PROSC family.</text>
</comment>
<comment type="function">
    <text evidence="2">Pyridoxal 5'-phosphate (PLP)-binding protein, which is involved in PLP homeostasis.</text>
</comment>
<dbReference type="HOGENOM" id="CLU_059988_1_0_0"/>